<gene>
    <name evidence="1" type="ORF">I4Q42_08360</name>
</gene>
<comment type="caution">
    <text evidence="1">The sequence shown here is derived from an EMBL/GenBank/DDBJ whole genome shotgun (WGS) entry which is preliminary data.</text>
</comment>
<protein>
    <submittedName>
        <fullName evidence="1">Uncharacterized protein</fullName>
    </submittedName>
</protein>
<evidence type="ECO:0000313" key="1">
    <source>
        <dbReference type="EMBL" id="MBI1683677.1"/>
    </source>
</evidence>
<proteinExistence type="predicted"/>
<reference evidence="1 2" key="1">
    <citation type="submission" date="2020-11" db="EMBL/GenBank/DDBJ databases">
        <title>genome sequence of strain KACC 18849.</title>
        <authorList>
            <person name="Gao J."/>
            <person name="Zhang X."/>
        </authorList>
    </citation>
    <scope>NUCLEOTIDE SEQUENCE [LARGE SCALE GENOMIC DNA]</scope>
    <source>
        <strain evidence="1 2">KACC 18849</strain>
    </source>
</reference>
<dbReference type="RefSeq" id="WP_198575609.1">
    <property type="nucleotide sequence ID" value="NZ_JADWOX010000004.1"/>
</dbReference>
<accession>A0ABS0SYI4</accession>
<organism evidence="1 2">
    <name type="scientific">Caulobacter hibisci</name>
    <dbReference type="NCBI Taxonomy" id="2035993"/>
    <lineage>
        <taxon>Bacteria</taxon>
        <taxon>Pseudomonadati</taxon>
        <taxon>Pseudomonadota</taxon>
        <taxon>Alphaproteobacteria</taxon>
        <taxon>Caulobacterales</taxon>
        <taxon>Caulobacteraceae</taxon>
        <taxon>Caulobacter</taxon>
    </lineage>
</organism>
<name>A0ABS0SYI4_9CAUL</name>
<evidence type="ECO:0000313" key="2">
    <source>
        <dbReference type="Proteomes" id="UP000639859"/>
    </source>
</evidence>
<dbReference type="EMBL" id="JADWOX010000004">
    <property type="protein sequence ID" value="MBI1683677.1"/>
    <property type="molecule type" value="Genomic_DNA"/>
</dbReference>
<keyword evidence="2" id="KW-1185">Reference proteome</keyword>
<dbReference type="Proteomes" id="UP000639859">
    <property type="component" value="Unassembled WGS sequence"/>
</dbReference>
<sequence>MLRPEALQGLSPEKLADTLEAMDSSARLLLDQAREAKARADKLETALSLLVGVVANDPGLEENYALQRIAGQLRLCADLPELAAELVGCEADRIEPVMLRAAANIIAAAGKPDAVSQAVTHEMADREGATLH</sequence>